<protein>
    <submittedName>
        <fullName evidence="1">Uncharacterized protein</fullName>
    </submittedName>
</protein>
<dbReference type="Gene3D" id="2.170.15.10">
    <property type="entry name" value="Proaerolysin, chain A, domain 3"/>
    <property type="match status" value="1"/>
</dbReference>
<evidence type="ECO:0000313" key="1">
    <source>
        <dbReference type="EMBL" id="KAK8144124.1"/>
    </source>
</evidence>
<organism evidence="1 2">
    <name type="scientific">Beauveria asiatica</name>
    <dbReference type="NCBI Taxonomy" id="1069075"/>
    <lineage>
        <taxon>Eukaryota</taxon>
        <taxon>Fungi</taxon>
        <taxon>Dikarya</taxon>
        <taxon>Ascomycota</taxon>
        <taxon>Pezizomycotina</taxon>
        <taxon>Sordariomycetes</taxon>
        <taxon>Hypocreomycetidae</taxon>
        <taxon>Hypocreales</taxon>
        <taxon>Cordycipitaceae</taxon>
        <taxon>Beauveria</taxon>
    </lineage>
</organism>
<reference evidence="1 2" key="1">
    <citation type="submission" date="2020-02" db="EMBL/GenBank/DDBJ databases">
        <title>Comparative genomics of the hypocrealean fungal genus Beauvera.</title>
        <authorList>
            <person name="Showalter D.N."/>
            <person name="Bushley K.E."/>
            <person name="Rehner S.A."/>
        </authorList>
    </citation>
    <scope>NUCLEOTIDE SEQUENCE [LARGE SCALE GENOMIC DNA]</scope>
    <source>
        <strain evidence="1 2">ARSEF4384</strain>
    </source>
</reference>
<name>A0AAW0RQA9_9HYPO</name>
<dbReference type="Proteomes" id="UP001397290">
    <property type="component" value="Unassembled WGS sequence"/>
</dbReference>
<dbReference type="AlphaFoldDB" id="A0AAW0RQA9"/>
<keyword evidence="2" id="KW-1185">Reference proteome</keyword>
<comment type="caution">
    <text evidence="1">The sequence shown here is derived from an EMBL/GenBank/DDBJ whole genome shotgun (WGS) entry which is preliminary data.</text>
</comment>
<accession>A0AAW0RQA9</accession>
<sequence length="338" mass="37982">METSRTTTNAFITKTPTSTAHAGAGSLQLTSYTPSALPAARRASSADRYAETKLTTLENQVKFSATNVPKLQFTKEWQYICSPNIWQGEQVAFWKSGSFGPEDIISTRAYYIAHVETTAVNTRKRGEKDEKMVITKSTTDTQVKTSGWTIGAKASGTGGKKDVASATVEISGSYSNTQSDTSSRTTTVSREDYCPPRHECLIETWTFHLEVEAKATLYSNWQLWALGYGYDEERHICDMEPYLRDCEQFTMRYDEWCDPNQSRVNSAGNFEWNLQTREEIVKTNIPVYEENGYQPMSRIVLVLNPIDSDAPMPILGKERTKEGIAQAIQAGTEFKFLD</sequence>
<dbReference type="EMBL" id="JAAHCF010000424">
    <property type="protein sequence ID" value="KAK8144124.1"/>
    <property type="molecule type" value="Genomic_DNA"/>
</dbReference>
<evidence type="ECO:0000313" key="2">
    <source>
        <dbReference type="Proteomes" id="UP001397290"/>
    </source>
</evidence>
<proteinExistence type="predicted"/>
<gene>
    <name evidence="1" type="ORF">G3M48_006275</name>
</gene>
<dbReference type="SUPFAM" id="SSF56973">
    <property type="entry name" value="Aerolisin/ETX pore-forming domain"/>
    <property type="match status" value="1"/>
</dbReference>